<reference evidence="2" key="1">
    <citation type="journal article" date="2010" name="Science">
        <title>Plasticity of animal genome architecture unmasked by rapid evolution of a pelagic tunicate.</title>
        <authorList>
            <person name="Denoeud F."/>
            <person name="Henriet S."/>
            <person name="Mungpakdee S."/>
            <person name="Aury J.M."/>
            <person name="Da Silva C."/>
            <person name="Brinkmann H."/>
            <person name="Mikhaleva J."/>
            <person name="Olsen L.C."/>
            <person name="Jubin C."/>
            <person name="Canestro C."/>
            <person name="Bouquet J.M."/>
            <person name="Danks G."/>
            <person name="Poulain J."/>
            <person name="Campsteijn C."/>
            <person name="Adamski M."/>
            <person name="Cross I."/>
            <person name="Yadetie F."/>
            <person name="Muffato M."/>
            <person name="Louis A."/>
            <person name="Butcher S."/>
            <person name="Tsagkogeorga G."/>
            <person name="Konrad A."/>
            <person name="Singh S."/>
            <person name="Jensen M.F."/>
            <person name="Cong E.H."/>
            <person name="Eikeseth-Otteraa H."/>
            <person name="Noel B."/>
            <person name="Anthouard V."/>
            <person name="Porcel B.M."/>
            <person name="Kachouri-Lafond R."/>
            <person name="Nishino A."/>
            <person name="Ugolini M."/>
            <person name="Chourrout P."/>
            <person name="Nishida H."/>
            <person name="Aasland R."/>
            <person name="Huzurbazar S."/>
            <person name="Westhof E."/>
            <person name="Delsuc F."/>
            <person name="Lehrach H."/>
            <person name="Reinhardt R."/>
            <person name="Weissenbach J."/>
            <person name="Roy S.W."/>
            <person name="Artiguenave F."/>
            <person name="Postlethwait J.H."/>
            <person name="Manak J.R."/>
            <person name="Thompson E.M."/>
            <person name="Jaillon O."/>
            <person name="Du Pasquier L."/>
            <person name="Boudinot P."/>
            <person name="Liberles D.A."/>
            <person name="Volff J.N."/>
            <person name="Philippe H."/>
            <person name="Lenhard B."/>
            <person name="Roest Crollius H."/>
            <person name="Wincker P."/>
            <person name="Chourrout D."/>
        </authorList>
    </citation>
    <scope>NUCLEOTIDE SEQUENCE [LARGE SCALE GENOMIC DNA]</scope>
</reference>
<evidence type="ECO:0000256" key="1">
    <source>
        <dbReference type="SAM" id="MobiDB-lite"/>
    </source>
</evidence>
<evidence type="ECO:0000313" key="2">
    <source>
        <dbReference type="EMBL" id="CBY10045.1"/>
    </source>
</evidence>
<evidence type="ECO:0000313" key="3">
    <source>
        <dbReference type="Proteomes" id="UP000001307"/>
    </source>
</evidence>
<feature type="non-terminal residue" evidence="2">
    <location>
        <position position="70"/>
    </location>
</feature>
<dbReference type="InParanoid" id="E4XH97"/>
<protein>
    <submittedName>
        <fullName evidence="2">Uncharacterized protein</fullName>
    </submittedName>
</protein>
<gene>
    <name evidence="2" type="ORF">GSOID_T00010869001</name>
</gene>
<organism evidence="2">
    <name type="scientific">Oikopleura dioica</name>
    <name type="common">Tunicate</name>
    <dbReference type="NCBI Taxonomy" id="34765"/>
    <lineage>
        <taxon>Eukaryota</taxon>
        <taxon>Metazoa</taxon>
        <taxon>Chordata</taxon>
        <taxon>Tunicata</taxon>
        <taxon>Appendicularia</taxon>
        <taxon>Copelata</taxon>
        <taxon>Oikopleuridae</taxon>
        <taxon>Oikopleura</taxon>
    </lineage>
</organism>
<accession>E4XH97</accession>
<name>E4XH97_OIKDI</name>
<feature type="region of interest" description="Disordered" evidence="1">
    <location>
        <begin position="33"/>
        <end position="70"/>
    </location>
</feature>
<feature type="compositionally biased region" description="Polar residues" evidence="1">
    <location>
        <begin position="33"/>
        <end position="49"/>
    </location>
</feature>
<dbReference type="AlphaFoldDB" id="E4XH97"/>
<proteinExistence type="predicted"/>
<keyword evidence="3" id="KW-1185">Reference proteome</keyword>
<dbReference type="Proteomes" id="UP000001307">
    <property type="component" value="Unassembled WGS sequence"/>
</dbReference>
<dbReference type="EMBL" id="FN653050">
    <property type="protein sequence ID" value="CBY10045.1"/>
    <property type="molecule type" value="Genomic_DNA"/>
</dbReference>
<sequence length="70" mass="7716">MKPFFGLILSVNLSDAGHIVRNIPEEQKLQTENPNLNTVEPQDPVSSKLNIAKNGKNAQSGIFTMEPKPE</sequence>